<sequence>MSHQLPSSGIANIPVHYLIAMPRTGSTLLSIMLNKHPQILSTIEEPFYFNLYPKYKKIKDWNTEVINRFCADFFLFSNHKLEMQSVHFDTLKGLLTTNSEGLNFEKAIRLAYMAFFPDKDKSAISCILDKELQYYQFIRKVAQRYPQTKFIVLFREPVDNIYRWQFMRKKRKRKHKLSHLTKLWSYRKRNILQQLSQLPTSQVLLITYENLINDTEKTISTICSFLNIPYSPEILKNTSSSDYYATSDFKEITHFHEMSFKKPDKNKIGEGYRKFSDKEIQYILQKTESLSEDTSKKGGYPFFSEELIVKTWYMLPFSFQRGIKIIKARVTSQKTAES</sequence>
<evidence type="ECO:0000313" key="2">
    <source>
        <dbReference type="EMBL" id="GAA0874246.1"/>
    </source>
</evidence>
<comment type="caution">
    <text evidence="2">The sequence shown here is derived from an EMBL/GenBank/DDBJ whole genome shotgun (WGS) entry which is preliminary data.</text>
</comment>
<dbReference type="SUPFAM" id="SSF52540">
    <property type="entry name" value="P-loop containing nucleoside triphosphate hydrolases"/>
    <property type="match status" value="1"/>
</dbReference>
<name>A0ABN1MLU4_9FLAO</name>
<evidence type="ECO:0008006" key="4">
    <source>
        <dbReference type="Google" id="ProtNLM"/>
    </source>
</evidence>
<dbReference type="InterPro" id="IPR026634">
    <property type="entry name" value="TPST-like"/>
</dbReference>
<proteinExistence type="predicted"/>
<evidence type="ECO:0000313" key="3">
    <source>
        <dbReference type="Proteomes" id="UP001501126"/>
    </source>
</evidence>
<protein>
    <recommendedName>
        <fullName evidence="4">Sulfotransferase</fullName>
    </recommendedName>
</protein>
<dbReference type="RefSeq" id="WP_343785105.1">
    <property type="nucleotide sequence ID" value="NZ_BAAAFH010000003.1"/>
</dbReference>
<dbReference type="PANTHER" id="PTHR12788">
    <property type="entry name" value="PROTEIN-TYROSINE SULFOTRANSFERASE 2"/>
    <property type="match status" value="1"/>
</dbReference>
<evidence type="ECO:0000256" key="1">
    <source>
        <dbReference type="ARBA" id="ARBA00022679"/>
    </source>
</evidence>
<keyword evidence="3" id="KW-1185">Reference proteome</keyword>
<dbReference type="Gene3D" id="3.40.50.300">
    <property type="entry name" value="P-loop containing nucleotide triphosphate hydrolases"/>
    <property type="match status" value="1"/>
</dbReference>
<dbReference type="InterPro" id="IPR027417">
    <property type="entry name" value="P-loop_NTPase"/>
</dbReference>
<keyword evidence="1" id="KW-0808">Transferase</keyword>
<organism evidence="2 3">
    <name type="scientific">Wandonia haliotis</name>
    <dbReference type="NCBI Taxonomy" id="574963"/>
    <lineage>
        <taxon>Bacteria</taxon>
        <taxon>Pseudomonadati</taxon>
        <taxon>Bacteroidota</taxon>
        <taxon>Flavobacteriia</taxon>
        <taxon>Flavobacteriales</taxon>
        <taxon>Crocinitomicaceae</taxon>
        <taxon>Wandonia</taxon>
    </lineage>
</organism>
<dbReference type="PANTHER" id="PTHR12788:SF10">
    <property type="entry name" value="PROTEIN-TYROSINE SULFOTRANSFERASE"/>
    <property type="match status" value="1"/>
</dbReference>
<dbReference type="EMBL" id="BAAAFH010000003">
    <property type="protein sequence ID" value="GAA0874246.1"/>
    <property type="molecule type" value="Genomic_DNA"/>
</dbReference>
<dbReference type="Proteomes" id="UP001501126">
    <property type="component" value="Unassembled WGS sequence"/>
</dbReference>
<dbReference type="Pfam" id="PF13469">
    <property type="entry name" value="Sulfotransfer_3"/>
    <property type="match status" value="1"/>
</dbReference>
<reference evidence="2 3" key="1">
    <citation type="journal article" date="2019" name="Int. J. Syst. Evol. Microbiol.">
        <title>The Global Catalogue of Microorganisms (GCM) 10K type strain sequencing project: providing services to taxonomists for standard genome sequencing and annotation.</title>
        <authorList>
            <consortium name="The Broad Institute Genomics Platform"/>
            <consortium name="The Broad Institute Genome Sequencing Center for Infectious Disease"/>
            <person name="Wu L."/>
            <person name="Ma J."/>
        </authorList>
    </citation>
    <scope>NUCLEOTIDE SEQUENCE [LARGE SCALE GENOMIC DNA]</scope>
    <source>
        <strain evidence="2 3">JCM 16083</strain>
    </source>
</reference>
<gene>
    <name evidence="2" type="ORF">GCM10009118_06540</name>
</gene>
<accession>A0ABN1MLU4</accession>